<dbReference type="Pfam" id="PF13646">
    <property type="entry name" value="HEAT_2"/>
    <property type="match status" value="2"/>
</dbReference>
<dbReference type="PROSITE" id="PS50077">
    <property type="entry name" value="HEAT_REPEAT"/>
    <property type="match status" value="1"/>
</dbReference>
<protein>
    <submittedName>
        <fullName evidence="2">HEAT repeat protein</fullName>
    </submittedName>
</protein>
<dbReference type="PANTHER" id="PTHR12697:SF5">
    <property type="entry name" value="DEOXYHYPUSINE HYDROXYLASE"/>
    <property type="match status" value="1"/>
</dbReference>
<dbReference type="KEGG" id="knv:Pan216_17700"/>
<gene>
    <name evidence="2" type="ORF">Pan216_17700</name>
</gene>
<dbReference type="EMBL" id="CP036279">
    <property type="protein sequence ID" value="QDU60917.1"/>
    <property type="molecule type" value="Genomic_DNA"/>
</dbReference>
<dbReference type="SUPFAM" id="SSF48371">
    <property type="entry name" value="ARM repeat"/>
    <property type="match status" value="2"/>
</dbReference>
<dbReference type="Pfam" id="PF03130">
    <property type="entry name" value="HEAT_PBS"/>
    <property type="match status" value="1"/>
</dbReference>
<proteinExistence type="predicted"/>
<dbReference type="PROSITE" id="PS51257">
    <property type="entry name" value="PROKAR_LIPOPROTEIN"/>
    <property type="match status" value="1"/>
</dbReference>
<organism evidence="2 3">
    <name type="scientific">Kolteria novifilia</name>
    <dbReference type="NCBI Taxonomy" id="2527975"/>
    <lineage>
        <taxon>Bacteria</taxon>
        <taxon>Pseudomonadati</taxon>
        <taxon>Planctomycetota</taxon>
        <taxon>Planctomycetia</taxon>
        <taxon>Kolteriales</taxon>
        <taxon>Kolteriaceae</taxon>
        <taxon>Kolteria</taxon>
    </lineage>
</organism>
<keyword evidence="3" id="KW-1185">Reference proteome</keyword>
<dbReference type="PANTHER" id="PTHR12697">
    <property type="entry name" value="PBS LYASE HEAT-LIKE PROTEIN"/>
    <property type="match status" value="1"/>
</dbReference>
<name>A0A518B1R1_9BACT</name>
<dbReference type="InterPro" id="IPR004155">
    <property type="entry name" value="PBS_lyase_HEAT"/>
</dbReference>
<evidence type="ECO:0000313" key="3">
    <source>
        <dbReference type="Proteomes" id="UP000317093"/>
    </source>
</evidence>
<dbReference type="RefSeq" id="WP_419193415.1">
    <property type="nucleotide sequence ID" value="NZ_CP036279.1"/>
</dbReference>
<dbReference type="Proteomes" id="UP000317093">
    <property type="component" value="Chromosome"/>
</dbReference>
<sequence>MRNAVLLMAIFGVAGCFNRDPVEGLMRDLQSKQVDLRQYGARRLGEMGPKAKRAIPLLAESLGDANQEVRRLSAQALASMGEEGMKPLITSLEKGYPETRVAACLGLGEMGDSATDAIPALVKALESNHREVRVAASQAIANIGTGPRDILVPALTKALSADNPVIRSNSALALGELGPEAEEAIPRLTSLMAGELPPPKSLGLGVQGLVKSVLERDDEISRVNAAYALTSISGDDGASISYLTKTLGSDNRDVQRYTAEVLGRIGASAKPAAGRLRELAKTGDAMVQQAAKQALTSIEAAN</sequence>
<dbReference type="GO" id="GO:0016491">
    <property type="term" value="F:oxidoreductase activity"/>
    <property type="evidence" value="ECO:0007669"/>
    <property type="project" value="TreeGrafter"/>
</dbReference>
<dbReference type="InterPro" id="IPR021133">
    <property type="entry name" value="HEAT_type_2"/>
</dbReference>
<accession>A0A518B1R1</accession>
<dbReference type="InterPro" id="IPR016024">
    <property type="entry name" value="ARM-type_fold"/>
</dbReference>
<evidence type="ECO:0000256" key="1">
    <source>
        <dbReference type="ARBA" id="ARBA00045876"/>
    </source>
</evidence>
<reference evidence="2 3" key="1">
    <citation type="submission" date="2019-02" db="EMBL/GenBank/DDBJ databases">
        <title>Deep-cultivation of Planctomycetes and their phenomic and genomic characterization uncovers novel biology.</title>
        <authorList>
            <person name="Wiegand S."/>
            <person name="Jogler M."/>
            <person name="Boedeker C."/>
            <person name="Pinto D."/>
            <person name="Vollmers J."/>
            <person name="Rivas-Marin E."/>
            <person name="Kohn T."/>
            <person name="Peeters S.H."/>
            <person name="Heuer A."/>
            <person name="Rast P."/>
            <person name="Oberbeckmann S."/>
            <person name="Bunk B."/>
            <person name="Jeske O."/>
            <person name="Meyerdierks A."/>
            <person name="Storesund J.E."/>
            <person name="Kallscheuer N."/>
            <person name="Luecker S."/>
            <person name="Lage O.M."/>
            <person name="Pohl T."/>
            <person name="Merkel B.J."/>
            <person name="Hornburger P."/>
            <person name="Mueller R.-W."/>
            <person name="Bruemmer F."/>
            <person name="Labrenz M."/>
            <person name="Spormann A.M."/>
            <person name="Op den Camp H."/>
            <person name="Overmann J."/>
            <person name="Amann R."/>
            <person name="Jetten M.S.M."/>
            <person name="Mascher T."/>
            <person name="Medema M.H."/>
            <person name="Devos D.P."/>
            <person name="Kaster A.-K."/>
            <person name="Ovreas L."/>
            <person name="Rohde M."/>
            <person name="Galperin M.Y."/>
            <person name="Jogler C."/>
        </authorList>
    </citation>
    <scope>NUCLEOTIDE SEQUENCE [LARGE SCALE GENOMIC DNA]</scope>
    <source>
        <strain evidence="2 3">Pan216</strain>
    </source>
</reference>
<evidence type="ECO:0000313" key="2">
    <source>
        <dbReference type="EMBL" id="QDU60917.1"/>
    </source>
</evidence>
<dbReference type="AlphaFoldDB" id="A0A518B1R1"/>
<dbReference type="SMART" id="SM00567">
    <property type="entry name" value="EZ_HEAT"/>
    <property type="match status" value="5"/>
</dbReference>
<dbReference type="InterPro" id="IPR011989">
    <property type="entry name" value="ARM-like"/>
</dbReference>
<dbReference type="Gene3D" id="1.25.10.10">
    <property type="entry name" value="Leucine-rich Repeat Variant"/>
    <property type="match status" value="2"/>
</dbReference>
<comment type="function">
    <text evidence="1">Catalyzes the hydroxylation of the N(6)-(4-aminobutyl)-L-lysine intermediate produced by deoxyhypusine synthase/DHPS on a critical lysine of the eukaryotic translation initiation factor 5A/eIF-5A. This is the second step of the post-translational modification of that lysine into an unusual amino acid residue named hypusine. Hypusination is unique to mature eIF-5A factor and is essential for its function.</text>
</comment>